<dbReference type="AlphaFoldDB" id="A0A811MWP9"/>
<evidence type="ECO:0000256" key="1">
    <source>
        <dbReference type="SAM" id="MobiDB-lite"/>
    </source>
</evidence>
<proteinExistence type="predicted"/>
<dbReference type="PANTHER" id="PTHR46934:SF9">
    <property type="entry name" value="MYB_SANT-LIKE DOMAIN-CONTAINING PROTEIN"/>
    <property type="match status" value="1"/>
</dbReference>
<feature type="region of interest" description="Disordered" evidence="1">
    <location>
        <begin position="187"/>
        <end position="224"/>
    </location>
</feature>
<comment type="caution">
    <text evidence="3">The sequence shown here is derived from an EMBL/GenBank/DDBJ whole genome shotgun (WGS) entry which is preliminary data.</text>
</comment>
<accession>A0A811MWP9</accession>
<feature type="domain" description="Myb/SANT-like" evidence="2">
    <location>
        <begin position="11"/>
        <end position="105"/>
    </location>
</feature>
<gene>
    <name evidence="3" type="ORF">NCGR_LOCUS8194</name>
</gene>
<name>A0A811MWP9_9POAL</name>
<dbReference type="Pfam" id="PF12776">
    <property type="entry name" value="Myb_DNA-bind_3"/>
    <property type="match status" value="1"/>
</dbReference>
<dbReference type="Proteomes" id="UP000604825">
    <property type="component" value="Unassembled WGS sequence"/>
</dbReference>
<evidence type="ECO:0000313" key="3">
    <source>
        <dbReference type="EMBL" id="CAD6212403.1"/>
    </source>
</evidence>
<protein>
    <recommendedName>
        <fullName evidence="2">Myb/SANT-like domain-containing protein</fullName>
    </recommendedName>
</protein>
<dbReference type="OrthoDB" id="694532at2759"/>
<keyword evidence="4" id="KW-1185">Reference proteome</keyword>
<dbReference type="PANTHER" id="PTHR46934">
    <property type="entry name" value="MYB_DNA-BIND_3 DOMAIN-CONTAINING PROTEIN-RELATED"/>
    <property type="match status" value="1"/>
</dbReference>
<dbReference type="InterPro" id="IPR024752">
    <property type="entry name" value="Myb/SANT-like_dom"/>
</dbReference>
<evidence type="ECO:0000259" key="2">
    <source>
        <dbReference type="Pfam" id="PF12776"/>
    </source>
</evidence>
<sequence length="224" mass="25565">MSTSQGTRVAWSYMYEKGLVDVMKEHVNIPMYRAQNGWTADDWRNIAKRFNETFPLAHFSKQQMQEKENELKGNYRTDRDARKESGVGWNETLSMIIAEPKKWEDLFEKNPKVSKFQKKPLPLYEHLASLYAGNIATGDLNFTSTEPPNMTARPPIERSYFEQSTENTVTSSDSVGINFGTNHFSQIEGPEVQSAPPYLNLEEKESASGKNASKVKWQLNSVNS</sequence>
<dbReference type="EMBL" id="CAJGYO010000002">
    <property type="protein sequence ID" value="CAD6212403.1"/>
    <property type="molecule type" value="Genomic_DNA"/>
</dbReference>
<evidence type="ECO:0000313" key="4">
    <source>
        <dbReference type="Proteomes" id="UP000604825"/>
    </source>
</evidence>
<reference evidence="3" key="1">
    <citation type="submission" date="2020-10" db="EMBL/GenBank/DDBJ databases">
        <authorList>
            <person name="Han B."/>
            <person name="Lu T."/>
            <person name="Zhao Q."/>
            <person name="Huang X."/>
            <person name="Zhao Y."/>
        </authorList>
    </citation>
    <scope>NUCLEOTIDE SEQUENCE</scope>
</reference>
<organism evidence="3 4">
    <name type="scientific">Miscanthus lutarioriparius</name>
    <dbReference type="NCBI Taxonomy" id="422564"/>
    <lineage>
        <taxon>Eukaryota</taxon>
        <taxon>Viridiplantae</taxon>
        <taxon>Streptophyta</taxon>
        <taxon>Embryophyta</taxon>
        <taxon>Tracheophyta</taxon>
        <taxon>Spermatophyta</taxon>
        <taxon>Magnoliopsida</taxon>
        <taxon>Liliopsida</taxon>
        <taxon>Poales</taxon>
        <taxon>Poaceae</taxon>
        <taxon>PACMAD clade</taxon>
        <taxon>Panicoideae</taxon>
        <taxon>Andropogonodae</taxon>
        <taxon>Andropogoneae</taxon>
        <taxon>Saccharinae</taxon>
        <taxon>Miscanthus</taxon>
    </lineage>
</organism>